<dbReference type="PROSITE" id="PS00108">
    <property type="entry name" value="PROTEIN_KINASE_ST"/>
    <property type="match status" value="1"/>
</dbReference>
<proteinExistence type="predicted"/>
<sequence length="457" mass="50129">MPVSGVKGEGREAQACEGPRVTLQDGRELRLRRKPLSMSERGNTVEVATYEGETFVLKAVPKVYDTLEHQRQLEVEGRALTRLKGCAGIIQMLEQPNNVSQFWRALPRGCGRGSGSGSPSHNGPAADVLCLAHCEYQDLYSLLDPQNPFARPFPEPVVKRFARQLLLATSACHARGIAHRDIKLENILVDGSGELRLADFGLSYIAERFAQAPFYARGAAVSQVSLGEASVCSSDSDDDASVGSTSRERKGSVDRGASPAPQVKLVCSGCVGTEGYMAPEILAAKYEETRAQRNGYELPHPEIYDACKADVWSLGCVLFITIFGHPPFSTAMPSKGNWYYNRIYRSHRNEEAGTEQPSGRCPERAKFWAAHLKKFAEISDASVAPPGEALLEFFDSIFQHLPGKRPLPRELLNHPWLSEGLATEADALEAIRSRLRCQASVQVPSVDCTQECKVPAR</sequence>
<evidence type="ECO:0000313" key="3">
    <source>
        <dbReference type="EMBL" id="CAD8264050.1"/>
    </source>
</evidence>
<evidence type="ECO:0000256" key="1">
    <source>
        <dbReference type="SAM" id="MobiDB-lite"/>
    </source>
</evidence>
<dbReference type="InterPro" id="IPR000719">
    <property type="entry name" value="Prot_kinase_dom"/>
</dbReference>
<dbReference type="Pfam" id="PF00069">
    <property type="entry name" value="Pkinase"/>
    <property type="match status" value="2"/>
</dbReference>
<protein>
    <recommendedName>
        <fullName evidence="2">Protein kinase domain-containing protein</fullName>
    </recommendedName>
</protein>
<dbReference type="SMART" id="SM00220">
    <property type="entry name" value="S_TKc"/>
    <property type="match status" value="1"/>
</dbReference>
<dbReference type="EMBL" id="HBEA01017846">
    <property type="protein sequence ID" value="CAD8264050.1"/>
    <property type="molecule type" value="Transcribed_RNA"/>
</dbReference>
<dbReference type="GO" id="GO:0005634">
    <property type="term" value="C:nucleus"/>
    <property type="evidence" value="ECO:0007669"/>
    <property type="project" value="TreeGrafter"/>
</dbReference>
<dbReference type="SUPFAM" id="SSF56112">
    <property type="entry name" value="Protein kinase-like (PK-like)"/>
    <property type="match status" value="1"/>
</dbReference>
<dbReference type="AlphaFoldDB" id="A0A7R9UEQ1"/>
<accession>A0A7R9UEQ1</accession>
<evidence type="ECO:0000259" key="2">
    <source>
        <dbReference type="PROSITE" id="PS50011"/>
    </source>
</evidence>
<gene>
    <name evidence="3" type="ORF">PPYR1160_LOCUS13553</name>
</gene>
<dbReference type="GO" id="GO:0005524">
    <property type="term" value="F:ATP binding"/>
    <property type="evidence" value="ECO:0007669"/>
    <property type="project" value="InterPro"/>
</dbReference>
<feature type="region of interest" description="Disordered" evidence="1">
    <location>
        <begin position="231"/>
        <end position="260"/>
    </location>
</feature>
<feature type="domain" description="Protein kinase" evidence="2">
    <location>
        <begin position="1"/>
        <end position="417"/>
    </location>
</feature>
<dbReference type="CDD" id="cd00180">
    <property type="entry name" value="PKc"/>
    <property type="match status" value="1"/>
</dbReference>
<name>A0A7R9UEQ1_9STRA</name>
<dbReference type="PROSITE" id="PS50011">
    <property type="entry name" value="PROTEIN_KINASE_DOM"/>
    <property type="match status" value="1"/>
</dbReference>
<dbReference type="Gene3D" id="1.10.510.10">
    <property type="entry name" value="Transferase(Phosphotransferase) domain 1"/>
    <property type="match status" value="1"/>
</dbReference>
<dbReference type="PANTHER" id="PTHR24345">
    <property type="entry name" value="SERINE/THREONINE-PROTEIN KINASE PLK"/>
    <property type="match status" value="1"/>
</dbReference>
<organism evidence="3">
    <name type="scientific">Pinguiococcus pyrenoidosus</name>
    <dbReference type="NCBI Taxonomy" id="172671"/>
    <lineage>
        <taxon>Eukaryota</taxon>
        <taxon>Sar</taxon>
        <taxon>Stramenopiles</taxon>
        <taxon>Ochrophyta</taxon>
        <taxon>Pinguiophyceae</taxon>
        <taxon>Pinguiochrysidales</taxon>
        <taxon>Pinguiochrysidaceae</taxon>
        <taxon>Pinguiococcus</taxon>
    </lineage>
</organism>
<dbReference type="InterPro" id="IPR011009">
    <property type="entry name" value="Kinase-like_dom_sf"/>
</dbReference>
<dbReference type="GO" id="GO:0004672">
    <property type="term" value="F:protein kinase activity"/>
    <property type="evidence" value="ECO:0007669"/>
    <property type="project" value="InterPro"/>
</dbReference>
<reference evidence="3" key="1">
    <citation type="submission" date="2021-01" db="EMBL/GenBank/DDBJ databases">
        <authorList>
            <person name="Corre E."/>
            <person name="Pelletier E."/>
            <person name="Niang G."/>
            <person name="Scheremetjew M."/>
            <person name="Finn R."/>
            <person name="Kale V."/>
            <person name="Holt S."/>
            <person name="Cochrane G."/>
            <person name="Meng A."/>
            <person name="Brown T."/>
            <person name="Cohen L."/>
        </authorList>
    </citation>
    <scope>NUCLEOTIDE SEQUENCE</scope>
    <source>
        <strain evidence="3">CCMP2078</strain>
    </source>
</reference>
<dbReference type="InterPro" id="IPR008271">
    <property type="entry name" value="Ser/Thr_kinase_AS"/>
</dbReference>